<keyword evidence="2" id="KW-1185">Reference proteome</keyword>
<dbReference type="EMBL" id="JBEDUW010000002">
    <property type="protein sequence ID" value="KAK9943171.1"/>
    <property type="molecule type" value="Genomic_DNA"/>
</dbReference>
<name>A0AAW1Y1R3_RUBAR</name>
<dbReference type="Proteomes" id="UP001457282">
    <property type="component" value="Unassembled WGS sequence"/>
</dbReference>
<gene>
    <name evidence="1" type="ORF">M0R45_008789</name>
</gene>
<organism evidence="1 2">
    <name type="scientific">Rubus argutus</name>
    <name type="common">Southern blackberry</name>
    <dbReference type="NCBI Taxonomy" id="59490"/>
    <lineage>
        <taxon>Eukaryota</taxon>
        <taxon>Viridiplantae</taxon>
        <taxon>Streptophyta</taxon>
        <taxon>Embryophyta</taxon>
        <taxon>Tracheophyta</taxon>
        <taxon>Spermatophyta</taxon>
        <taxon>Magnoliopsida</taxon>
        <taxon>eudicotyledons</taxon>
        <taxon>Gunneridae</taxon>
        <taxon>Pentapetalae</taxon>
        <taxon>rosids</taxon>
        <taxon>fabids</taxon>
        <taxon>Rosales</taxon>
        <taxon>Rosaceae</taxon>
        <taxon>Rosoideae</taxon>
        <taxon>Rosoideae incertae sedis</taxon>
        <taxon>Rubus</taxon>
    </lineage>
</organism>
<accession>A0AAW1Y1R3</accession>
<sequence length="90" mass="9474">MGASNDEGKGGAAWVLRKSENGQRRRTATMVLSRCEVCGISKGLYSTVWSSLNSGWAASVLAAPGLMGERVRAQARVWSQGSMAGRGGSR</sequence>
<protein>
    <submittedName>
        <fullName evidence="1">Uncharacterized protein</fullName>
    </submittedName>
</protein>
<proteinExistence type="predicted"/>
<dbReference type="AlphaFoldDB" id="A0AAW1Y1R3"/>
<comment type="caution">
    <text evidence="1">The sequence shown here is derived from an EMBL/GenBank/DDBJ whole genome shotgun (WGS) entry which is preliminary data.</text>
</comment>
<evidence type="ECO:0000313" key="2">
    <source>
        <dbReference type="Proteomes" id="UP001457282"/>
    </source>
</evidence>
<reference evidence="1 2" key="1">
    <citation type="journal article" date="2023" name="G3 (Bethesda)">
        <title>A chromosome-length genome assembly and annotation of blackberry (Rubus argutus, cv. 'Hillquist').</title>
        <authorList>
            <person name="Bruna T."/>
            <person name="Aryal R."/>
            <person name="Dudchenko O."/>
            <person name="Sargent D.J."/>
            <person name="Mead D."/>
            <person name="Buti M."/>
            <person name="Cavallini A."/>
            <person name="Hytonen T."/>
            <person name="Andres J."/>
            <person name="Pham M."/>
            <person name="Weisz D."/>
            <person name="Mascagni F."/>
            <person name="Usai G."/>
            <person name="Natali L."/>
            <person name="Bassil N."/>
            <person name="Fernandez G.E."/>
            <person name="Lomsadze A."/>
            <person name="Armour M."/>
            <person name="Olukolu B."/>
            <person name="Poorten T."/>
            <person name="Britton C."/>
            <person name="Davik J."/>
            <person name="Ashrafi H."/>
            <person name="Aiden E.L."/>
            <person name="Borodovsky M."/>
            <person name="Worthington M."/>
        </authorList>
    </citation>
    <scope>NUCLEOTIDE SEQUENCE [LARGE SCALE GENOMIC DNA]</scope>
    <source>
        <strain evidence="1">PI 553951</strain>
    </source>
</reference>
<evidence type="ECO:0000313" key="1">
    <source>
        <dbReference type="EMBL" id="KAK9943171.1"/>
    </source>
</evidence>